<dbReference type="InterPro" id="IPR050707">
    <property type="entry name" value="HTH_MetabolicPath_Reg"/>
</dbReference>
<dbReference type="EMBL" id="JXSX01000001">
    <property type="protein sequence ID" value="KIR66288.1"/>
    <property type="molecule type" value="Genomic_DNA"/>
</dbReference>
<name>A0A0D0W0B9_9ACTN</name>
<evidence type="ECO:0000256" key="1">
    <source>
        <dbReference type="ARBA" id="ARBA00023015"/>
    </source>
</evidence>
<dbReference type="SMART" id="SM00346">
    <property type="entry name" value="HTH_ICLR"/>
    <property type="match status" value="1"/>
</dbReference>
<dbReference type="InterPro" id="IPR005471">
    <property type="entry name" value="Tscrpt_reg_IclR_N"/>
</dbReference>
<dbReference type="GO" id="GO:0003677">
    <property type="term" value="F:DNA binding"/>
    <property type="evidence" value="ECO:0007669"/>
    <property type="project" value="UniProtKB-KW"/>
</dbReference>
<dbReference type="PROSITE" id="PS51078">
    <property type="entry name" value="ICLR_ED"/>
    <property type="match status" value="1"/>
</dbReference>
<dbReference type="PANTHER" id="PTHR30136:SF8">
    <property type="entry name" value="TRANSCRIPTIONAL REGULATORY PROTEIN"/>
    <property type="match status" value="1"/>
</dbReference>
<proteinExistence type="predicted"/>
<dbReference type="Gene3D" id="3.30.450.40">
    <property type="match status" value="1"/>
</dbReference>
<dbReference type="InterPro" id="IPR036390">
    <property type="entry name" value="WH_DNA-bd_sf"/>
</dbReference>
<organism evidence="7 8">
    <name type="scientific">Micromonospora haikouensis</name>
    <dbReference type="NCBI Taxonomy" id="686309"/>
    <lineage>
        <taxon>Bacteria</taxon>
        <taxon>Bacillati</taxon>
        <taxon>Actinomycetota</taxon>
        <taxon>Actinomycetes</taxon>
        <taxon>Micromonosporales</taxon>
        <taxon>Micromonosporaceae</taxon>
        <taxon>Micromonospora</taxon>
    </lineage>
</organism>
<dbReference type="SUPFAM" id="SSF46785">
    <property type="entry name" value="Winged helix' DNA-binding domain"/>
    <property type="match status" value="1"/>
</dbReference>
<evidence type="ECO:0000259" key="6">
    <source>
        <dbReference type="PROSITE" id="PS51078"/>
    </source>
</evidence>
<keyword evidence="1" id="KW-0805">Transcription regulation</keyword>
<keyword evidence="8" id="KW-1185">Reference proteome</keyword>
<evidence type="ECO:0000313" key="7">
    <source>
        <dbReference type="EMBL" id="KIR66288.1"/>
    </source>
</evidence>
<feature type="region of interest" description="Disordered" evidence="4">
    <location>
        <begin position="253"/>
        <end position="286"/>
    </location>
</feature>
<accession>A0A0D0W0B9</accession>
<evidence type="ECO:0008006" key="9">
    <source>
        <dbReference type="Google" id="ProtNLM"/>
    </source>
</evidence>
<evidence type="ECO:0000256" key="3">
    <source>
        <dbReference type="ARBA" id="ARBA00023163"/>
    </source>
</evidence>
<sequence length="286" mass="29971">MADDSPSPGKNADQSAPAIQTVQRAAVILNAFTAARPRLSLNELTASLGTSKATAHRYTKALRESNLLRYDEREGLYSLGPQILTLSAAARAAMPVISIAGPHMQQLVREIDETVVLSVWDGDTAVVVRADDNTDRVIRVSVRTGSRLSRTESAQGRVFCAFLPEDDVVGLADELAASAELRREVDKIRRTGISANTPSANGVRSIAAPIFRGSTLIAAMAIVGTTTSVPEGTDTPLAIALQRVAALVTAELGSTGTGNGHHPAPDDGNGHRPRPPAARGSAGRVS</sequence>
<evidence type="ECO:0000256" key="2">
    <source>
        <dbReference type="ARBA" id="ARBA00023125"/>
    </source>
</evidence>
<dbReference type="PANTHER" id="PTHR30136">
    <property type="entry name" value="HELIX-TURN-HELIX TRANSCRIPTIONAL REGULATOR, ICLR FAMILY"/>
    <property type="match status" value="1"/>
</dbReference>
<dbReference type="InterPro" id="IPR014757">
    <property type="entry name" value="Tscrpt_reg_IclR_C"/>
</dbReference>
<protein>
    <recommendedName>
        <fullName evidence="9">Transcriptional regulator, IclR family</fullName>
    </recommendedName>
</protein>
<evidence type="ECO:0000256" key="4">
    <source>
        <dbReference type="SAM" id="MobiDB-lite"/>
    </source>
</evidence>
<feature type="domain" description="HTH iclR-type" evidence="5">
    <location>
        <begin position="19"/>
        <end position="81"/>
    </location>
</feature>
<gene>
    <name evidence="7" type="ORF">TK50_14150</name>
</gene>
<dbReference type="GO" id="GO:0003700">
    <property type="term" value="F:DNA-binding transcription factor activity"/>
    <property type="evidence" value="ECO:0007669"/>
    <property type="project" value="TreeGrafter"/>
</dbReference>
<evidence type="ECO:0000259" key="5">
    <source>
        <dbReference type="PROSITE" id="PS51077"/>
    </source>
</evidence>
<dbReference type="PROSITE" id="PS51077">
    <property type="entry name" value="HTH_ICLR"/>
    <property type="match status" value="1"/>
</dbReference>
<dbReference type="SUPFAM" id="SSF55781">
    <property type="entry name" value="GAF domain-like"/>
    <property type="match status" value="1"/>
</dbReference>
<feature type="domain" description="IclR-ED" evidence="6">
    <location>
        <begin position="82"/>
        <end position="254"/>
    </location>
</feature>
<dbReference type="RefSeq" id="WP_043963173.1">
    <property type="nucleotide sequence ID" value="NZ_JBEZEN010000021.1"/>
</dbReference>
<dbReference type="InterPro" id="IPR036388">
    <property type="entry name" value="WH-like_DNA-bd_sf"/>
</dbReference>
<dbReference type="Pfam" id="PF09339">
    <property type="entry name" value="HTH_IclR"/>
    <property type="match status" value="1"/>
</dbReference>
<dbReference type="PATRIC" id="fig|47853.6.peg.2987"/>
<dbReference type="OrthoDB" id="4474362at2"/>
<reference evidence="7 8" key="1">
    <citation type="submission" date="2015-01" db="EMBL/GenBank/DDBJ databases">
        <title>Sequencing and annotation of Micromonospora carbonacea strain JXNU-1 genome.</title>
        <authorList>
            <person name="Long Z."/>
            <person name="Huang Y."/>
            <person name="Jiang Y."/>
        </authorList>
    </citation>
    <scope>NUCLEOTIDE SEQUENCE [LARGE SCALE GENOMIC DNA]</scope>
    <source>
        <strain evidence="7 8">JXNU-1</strain>
    </source>
</reference>
<dbReference type="Proteomes" id="UP000032254">
    <property type="component" value="Unassembled WGS sequence"/>
</dbReference>
<dbReference type="GO" id="GO:0045892">
    <property type="term" value="P:negative regulation of DNA-templated transcription"/>
    <property type="evidence" value="ECO:0007669"/>
    <property type="project" value="TreeGrafter"/>
</dbReference>
<dbReference type="Pfam" id="PF01614">
    <property type="entry name" value="IclR_C"/>
    <property type="match status" value="1"/>
</dbReference>
<dbReference type="AlphaFoldDB" id="A0A0D0W0B9"/>
<dbReference type="Gene3D" id="1.10.10.10">
    <property type="entry name" value="Winged helix-like DNA-binding domain superfamily/Winged helix DNA-binding domain"/>
    <property type="match status" value="1"/>
</dbReference>
<keyword evidence="3" id="KW-0804">Transcription</keyword>
<dbReference type="InterPro" id="IPR029016">
    <property type="entry name" value="GAF-like_dom_sf"/>
</dbReference>
<dbReference type="GeneID" id="301305251"/>
<comment type="caution">
    <text evidence="7">The sequence shown here is derived from an EMBL/GenBank/DDBJ whole genome shotgun (WGS) entry which is preliminary data.</text>
</comment>
<keyword evidence="2" id="KW-0238">DNA-binding</keyword>
<evidence type="ECO:0000313" key="8">
    <source>
        <dbReference type="Proteomes" id="UP000032254"/>
    </source>
</evidence>